<sequence>SGDGAARVTPPTSVTLWGAPPQNPTGIPLGTPRRPSAKSGAPA</sequence>
<gene>
    <name evidence="2" type="ORF">TSPGSL018_16532</name>
</gene>
<proteinExistence type="predicted"/>
<feature type="non-terminal residue" evidence="2">
    <location>
        <position position="1"/>
    </location>
</feature>
<dbReference type="EMBL" id="GBEZ01021541">
    <property type="protein sequence ID" value="JAC65214.1"/>
    <property type="molecule type" value="Transcribed_RNA"/>
</dbReference>
<reference evidence="2" key="1">
    <citation type="submission" date="2014-05" db="EMBL/GenBank/DDBJ databases">
        <title>The transcriptome of the halophilic microalga Tetraselmis sp. GSL018 isolated from the Great Salt Lake, Utah.</title>
        <authorList>
            <person name="Jinkerson R.E."/>
            <person name="D'Adamo S."/>
            <person name="Posewitz M.C."/>
        </authorList>
    </citation>
    <scope>NUCLEOTIDE SEQUENCE</scope>
    <source>
        <strain evidence="2">GSL018</strain>
    </source>
</reference>
<feature type="region of interest" description="Disordered" evidence="1">
    <location>
        <begin position="1"/>
        <end position="43"/>
    </location>
</feature>
<accession>A0A061R3A0</accession>
<dbReference type="AlphaFoldDB" id="A0A061R3A0"/>
<evidence type="ECO:0000256" key="1">
    <source>
        <dbReference type="SAM" id="MobiDB-lite"/>
    </source>
</evidence>
<organism evidence="2">
    <name type="scientific">Tetraselmis sp. GSL018</name>
    <dbReference type="NCBI Taxonomy" id="582737"/>
    <lineage>
        <taxon>Eukaryota</taxon>
        <taxon>Viridiplantae</taxon>
        <taxon>Chlorophyta</taxon>
        <taxon>core chlorophytes</taxon>
        <taxon>Chlorodendrophyceae</taxon>
        <taxon>Chlorodendrales</taxon>
        <taxon>Chlorodendraceae</taxon>
        <taxon>Tetraselmis</taxon>
    </lineage>
</organism>
<evidence type="ECO:0000313" key="2">
    <source>
        <dbReference type="EMBL" id="JAC65214.1"/>
    </source>
</evidence>
<protein>
    <submittedName>
        <fullName evidence="2">Uncharacterized protein</fullName>
    </submittedName>
</protein>
<name>A0A061R3A0_9CHLO</name>